<protein>
    <submittedName>
        <fullName evidence="2">Uncharacterized protein</fullName>
    </submittedName>
</protein>
<evidence type="ECO:0000256" key="1">
    <source>
        <dbReference type="SAM" id="MobiDB-lite"/>
    </source>
</evidence>
<dbReference type="AlphaFoldDB" id="A0AA40F4E9"/>
<evidence type="ECO:0000313" key="2">
    <source>
        <dbReference type="EMBL" id="KAK0750987.1"/>
    </source>
</evidence>
<keyword evidence="3" id="KW-1185">Reference proteome</keyword>
<comment type="caution">
    <text evidence="2">The sequence shown here is derived from an EMBL/GenBank/DDBJ whole genome shotgun (WGS) entry which is preliminary data.</text>
</comment>
<sequence>MSASPPSTGKRKRTTTTTTTITATDDVINPFSHSTKTLAQFAPAGHSPNLPLPSILHPNFPHRPLPRSPSPTNRHRRRHRRPYTTSSPSKKKPPAAPTDPSDGDDEITPSPGTSPEPPTPKPPPSPNRRRPPNPNNRTTAAYHARVGALTTITHALLGRDDVAGARRAFGLLVRARVYGGARLDLRRDRMWEVGTEILMRSSEGKEKGELATYYAALAREYPFSRTHPGSVSAVEFYAAMFGVEMEGVWEGMEEERVRRVALEKMRGLAGRMDDVMDARPFSVDHEMVRLRAMMALYVSDLAVGAGVGDDGEGEEGDGGVKERVEAIAKARSLFRVLKETGGEIKEGWIERLMEEEEEDGEDGGLSG</sequence>
<feature type="region of interest" description="Disordered" evidence="1">
    <location>
        <begin position="1"/>
        <end position="138"/>
    </location>
</feature>
<organism evidence="2 3">
    <name type="scientific">Schizothecium vesticola</name>
    <dbReference type="NCBI Taxonomy" id="314040"/>
    <lineage>
        <taxon>Eukaryota</taxon>
        <taxon>Fungi</taxon>
        <taxon>Dikarya</taxon>
        <taxon>Ascomycota</taxon>
        <taxon>Pezizomycotina</taxon>
        <taxon>Sordariomycetes</taxon>
        <taxon>Sordariomycetidae</taxon>
        <taxon>Sordariales</taxon>
        <taxon>Schizotheciaceae</taxon>
        <taxon>Schizothecium</taxon>
    </lineage>
</organism>
<accession>A0AA40F4E9</accession>
<proteinExistence type="predicted"/>
<dbReference type="InterPro" id="IPR007224">
    <property type="entry name" value="TIF_Rrn11"/>
</dbReference>
<evidence type="ECO:0000313" key="3">
    <source>
        <dbReference type="Proteomes" id="UP001172155"/>
    </source>
</evidence>
<feature type="compositionally biased region" description="Pro residues" evidence="1">
    <location>
        <begin position="112"/>
        <end position="126"/>
    </location>
</feature>
<reference evidence="2" key="1">
    <citation type="submission" date="2023-06" db="EMBL/GenBank/DDBJ databases">
        <title>Genome-scale phylogeny and comparative genomics of the fungal order Sordariales.</title>
        <authorList>
            <consortium name="Lawrence Berkeley National Laboratory"/>
            <person name="Hensen N."/>
            <person name="Bonometti L."/>
            <person name="Westerberg I."/>
            <person name="Brannstrom I.O."/>
            <person name="Guillou S."/>
            <person name="Cros-Aarteil S."/>
            <person name="Calhoun S."/>
            <person name="Haridas S."/>
            <person name="Kuo A."/>
            <person name="Mondo S."/>
            <person name="Pangilinan J."/>
            <person name="Riley R."/>
            <person name="LaButti K."/>
            <person name="Andreopoulos B."/>
            <person name="Lipzen A."/>
            <person name="Chen C."/>
            <person name="Yanf M."/>
            <person name="Daum C."/>
            <person name="Ng V."/>
            <person name="Clum A."/>
            <person name="Steindorff A."/>
            <person name="Ohm R."/>
            <person name="Martin F."/>
            <person name="Silar P."/>
            <person name="Natvig D."/>
            <person name="Lalanne C."/>
            <person name="Gautier V."/>
            <person name="Ament-velasquez S.L."/>
            <person name="Kruys A."/>
            <person name="Hutchinson M.I."/>
            <person name="Powell A.J."/>
            <person name="Barry K."/>
            <person name="Miller A.N."/>
            <person name="Grigoriev I.V."/>
            <person name="Debuchy R."/>
            <person name="Gladieux P."/>
            <person name="Thoren M.H."/>
            <person name="Johannesson H."/>
        </authorList>
    </citation>
    <scope>NUCLEOTIDE SEQUENCE</scope>
    <source>
        <strain evidence="2">SMH3187-1</strain>
    </source>
</reference>
<dbReference type="GO" id="GO:0042790">
    <property type="term" value="P:nucleolar large rRNA transcription by RNA polymerase I"/>
    <property type="evidence" value="ECO:0007669"/>
    <property type="project" value="TreeGrafter"/>
</dbReference>
<dbReference type="PANTHER" id="PTHR28244:SF1">
    <property type="entry name" value="RNA POLYMERASE I-SPECIFIC TRANSCRIPTION INITIATION FACTOR RRN11"/>
    <property type="match status" value="1"/>
</dbReference>
<dbReference type="EMBL" id="JAUKUD010000002">
    <property type="protein sequence ID" value="KAK0750987.1"/>
    <property type="molecule type" value="Genomic_DNA"/>
</dbReference>
<dbReference type="GO" id="GO:0070860">
    <property type="term" value="C:RNA polymerase I core factor complex"/>
    <property type="evidence" value="ECO:0007669"/>
    <property type="project" value="TreeGrafter"/>
</dbReference>
<gene>
    <name evidence="2" type="ORF">B0T18DRAFT_443594</name>
</gene>
<feature type="compositionally biased region" description="Low complexity" evidence="1">
    <location>
        <begin position="15"/>
        <end position="24"/>
    </location>
</feature>
<dbReference type="Proteomes" id="UP001172155">
    <property type="component" value="Unassembled WGS sequence"/>
</dbReference>
<dbReference type="GO" id="GO:0001181">
    <property type="term" value="F:RNA polymerase I general transcription initiation factor activity"/>
    <property type="evidence" value="ECO:0007669"/>
    <property type="project" value="InterPro"/>
</dbReference>
<dbReference type="GO" id="GO:0001164">
    <property type="term" value="F:RNA polymerase I core promoter sequence-specific DNA binding"/>
    <property type="evidence" value="ECO:0007669"/>
    <property type="project" value="InterPro"/>
</dbReference>
<dbReference type="GO" id="GO:0017025">
    <property type="term" value="F:TBP-class protein binding"/>
    <property type="evidence" value="ECO:0007669"/>
    <property type="project" value="TreeGrafter"/>
</dbReference>
<dbReference type="Pfam" id="PF04090">
    <property type="entry name" value="Rrn11"/>
    <property type="match status" value="1"/>
</dbReference>
<feature type="compositionally biased region" description="Basic residues" evidence="1">
    <location>
        <begin position="73"/>
        <end position="82"/>
    </location>
</feature>
<name>A0AA40F4E9_9PEZI</name>
<dbReference type="InterPro" id="IPR053029">
    <property type="entry name" value="RNA_pol_I-specific_init_factor"/>
</dbReference>
<dbReference type="PANTHER" id="PTHR28244">
    <property type="entry name" value="RNA POLYMERASE I-SPECIFIC TRANSCRIPTION INITIATION FACTOR RRN11"/>
    <property type="match status" value="1"/>
</dbReference>